<evidence type="ECO:0000256" key="2">
    <source>
        <dbReference type="ARBA" id="ARBA00022692"/>
    </source>
</evidence>
<dbReference type="PANTHER" id="PTHR12265:SF30">
    <property type="entry name" value="TRANSMEMBRANE PROTEIN 53"/>
    <property type="match status" value="1"/>
</dbReference>
<dbReference type="AlphaFoldDB" id="A0A0D2DNG4"/>
<comment type="subcellular location">
    <subcellularLocation>
        <location evidence="6">Endomembrane system</location>
        <topology evidence="6">Single-pass membrane protein</topology>
    </subcellularLocation>
    <subcellularLocation>
        <location evidence="1">Nucleus membrane</location>
    </subcellularLocation>
</comment>
<keyword evidence="2" id="KW-0812">Transmembrane</keyword>
<accession>A0A0D2DNG4</accession>
<dbReference type="HOGENOM" id="CLU_036503_0_0_1"/>
<evidence type="ECO:0000313" key="8">
    <source>
        <dbReference type="Proteomes" id="UP000054266"/>
    </source>
</evidence>
<evidence type="ECO:0000256" key="1">
    <source>
        <dbReference type="ARBA" id="ARBA00004126"/>
    </source>
</evidence>
<dbReference type="Proteomes" id="UP000054266">
    <property type="component" value="Unassembled WGS sequence"/>
</dbReference>
<name>A0A0D2DNG4_9EURO</name>
<keyword evidence="8" id="KW-1185">Reference proteome</keyword>
<dbReference type="InterPro" id="IPR008547">
    <property type="entry name" value="DUF829_TMEM53"/>
</dbReference>
<evidence type="ECO:0000256" key="5">
    <source>
        <dbReference type="ARBA" id="ARBA00023242"/>
    </source>
</evidence>
<evidence type="ECO:0000256" key="6">
    <source>
        <dbReference type="ARBA" id="ARBA00037847"/>
    </source>
</evidence>
<dbReference type="EMBL" id="KN846961">
    <property type="protein sequence ID" value="KIW63827.1"/>
    <property type="molecule type" value="Genomic_DNA"/>
</dbReference>
<protein>
    <recommendedName>
        <fullName evidence="9">Indole-diterpene biosynthesis protein PaxU</fullName>
    </recommendedName>
</protein>
<proteinExistence type="predicted"/>
<gene>
    <name evidence="7" type="ORF">PV04_08799</name>
</gene>
<evidence type="ECO:0000256" key="4">
    <source>
        <dbReference type="ARBA" id="ARBA00023136"/>
    </source>
</evidence>
<dbReference type="GO" id="GO:0031965">
    <property type="term" value="C:nuclear membrane"/>
    <property type="evidence" value="ECO:0007669"/>
    <property type="project" value="UniProtKB-SubCell"/>
</dbReference>
<evidence type="ECO:0008006" key="9">
    <source>
        <dbReference type="Google" id="ProtNLM"/>
    </source>
</evidence>
<keyword evidence="5" id="KW-0539">Nucleus</keyword>
<dbReference type="Pfam" id="PF05705">
    <property type="entry name" value="DUF829"/>
    <property type="match status" value="1"/>
</dbReference>
<evidence type="ECO:0000256" key="3">
    <source>
        <dbReference type="ARBA" id="ARBA00022989"/>
    </source>
</evidence>
<dbReference type="PANTHER" id="PTHR12265">
    <property type="entry name" value="TRANSMEMBRANE PROTEIN 53"/>
    <property type="match status" value="1"/>
</dbReference>
<organism evidence="7 8">
    <name type="scientific">Phialophora macrospora</name>
    <dbReference type="NCBI Taxonomy" id="1851006"/>
    <lineage>
        <taxon>Eukaryota</taxon>
        <taxon>Fungi</taxon>
        <taxon>Dikarya</taxon>
        <taxon>Ascomycota</taxon>
        <taxon>Pezizomycotina</taxon>
        <taxon>Eurotiomycetes</taxon>
        <taxon>Chaetothyriomycetidae</taxon>
        <taxon>Chaetothyriales</taxon>
        <taxon>Herpotrichiellaceae</taxon>
        <taxon>Phialophora</taxon>
    </lineage>
</organism>
<reference evidence="7 8" key="1">
    <citation type="submission" date="2015-01" db="EMBL/GenBank/DDBJ databases">
        <title>The Genome Sequence of Capronia semiimmersa CBS27337.</title>
        <authorList>
            <consortium name="The Broad Institute Genomics Platform"/>
            <person name="Cuomo C."/>
            <person name="de Hoog S."/>
            <person name="Gorbushina A."/>
            <person name="Stielow B."/>
            <person name="Teixiera M."/>
            <person name="Abouelleil A."/>
            <person name="Chapman S.B."/>
            <person name="Priest M."/>
            <person name="Young S.K."/>
            <person name="Wortman J."/>
            <person name="Nusbaum C."/>
            <person name="Birren B."/>
        </authorList>
    </citation>
    <scope>NUCLEOTIDE SEQUENCE [LARGE SCALE GENOMIC DNA]</scope>
    <source>
        <strain evidence="7 8">CBS 27337</strain>
    </source>
</reference>
<sequence>MPEKTIPTASLSDFVELNDGQHWYKPPDCGSLVSSPTIPPTAQPDLIIFCAWAFAAPKHILKYIIKYQATYPRAQILLLQNNLANMIWTPDRVQMDRLKPTVTAMEAFLETNTFSGAGGPGRKSPVILVHAFSNGGAHSLVQLAQAYRDGRASTSPSSPQARLPAELPVSAIILDSCPGRADFQIGVKLALMPVPKTAILLRLLFTPIAYATIASILSIHMLGISENMPSKLWRCLNNVHGPFLIKVGKTNASCPSVSGGNAAEAVPRTYIYSTRDDMIPWQGVVEHAEEARQALRNALDDSRNGRTDVIDLVRLEGFMGSPHVNHVSVDPTRYWRIVRETVGKAVGL</sequence>
<keyword evidence="3" id="KW-1133">Transmembrane helix</keyword>
<keyword evidence="4" id="KW-0472">Membrane</keyword>
<evidence type="ECO:0000313" key="7">
    <source>
        <dbReference type="EMBL" id="KIW63827.1"/>
    </source>
</evidence>